<feature type="domain" description="Endonuclease/exonuclease/phosphatase" evidence="1">
    <location>
        <begin position="29"/>
        <end position="256"/>
    </location>
</feature>
<evidence type="ECO:0000259" key="1">
    <source>
        <dbReference type="Pfam" id="PF03372"/>
    </source>
</evidence>
<dbReference type="EMBL" id="BPQQ01000037">
    <property type="protein sequence ID" value="GJE01364.1"/>
    <property type="molecule type" value="Genomic_DNA"/>
</dbReference>
<evidence type="ECO:0000313" key="2">
    <source>
        <dbReference type="EMBL" id="GJE01364.1"/>
    </source>
</evidence>
<sequence>MRPRRVNLGGRFAVEEGPPQDPARLLRLITYNVRRCLGTDGRLSPARIAEVLAHCRPDVVALQELDVGRERSGMVDQAHAIAGHLGMKAHFHASLQVMEEQYGNAILTALPSRLVRAEALPGLAHRPHLEPRGALWAAVTHAGEEVQIINTHLGLRARERAAQVEALLGPRFLGDPACRAPLVLVGDFNAVSRSRAYRLIAARLQDAQRIPGHRSHCTFPSRWPFLRLDHVFVSAGIAVRRVQALRGPLARIASDHLPLLVDLDLVATEAGRPAARVEAA</sequence>
<dbReference type="Proteomes" id="UP001055153">
    <property type="component" value="Unassembled WGS sequence"/>
</dbReference>
<reference evidence="2" key="1">
    <citation type="journal article" date="2021" name="Front. Microbiol.">
        <title>Comprehensive Comparative Genomics and Phenotyping of Methylobacterium Species.</title>
        <authorList>
            <person name="Alessa O."/>
            <person name="Ogura Y."/>
            <person name="Fujitani Y."/>
            <person name="Takami H."/>
            <person name="Hayashi T."/>
            <person name="Sahin N."/>
            <person name="Tani A."/>
        </authorList>
    </citation>
    <scope>NUCLEOTIDE SEQUENCE</scope>
    <source>
        <strain evidence="2">DSM 17168</strain>
    </source>
</reference>
<dbReference type="PANTHER" id="PTHR14859">
    <property type="entry name" value="CALCOFLUOR WHITE HYPERSENSITIVE PROTEIN PRECURSOR"/>
    <property type="match status" value="1"/>
</dbReference>
<dbReference type="InterPro" id="IPR051916">
    <property type="entry name" value="GPI-anchor_lipid_remodeler"/>
</dbReference>
<keyword evidence="3" id="KW-1185">Reference proteome</keyword>
<name>A0ABQ4SE45_9HYPH</name>
<dbReference type="InterPro" id="IPR036691">
    <property type="entry name" value="Endo/exonu/phosph_ase_sf"/>
</dbReference>
<gene>
    <name evidence="2" type="ORF">GMJLKIPL_3294</name>
</gene>
<reference evidence="2" key="2">
    <citation type="submission" date="2021-08" db="EMBL/GenBank/DDBJ databases">
        <authorList>
            <person name="Tani A."/>
            <person name="Ola A."/>
            <person name="Ogura Y."/>
            <person name="Katsura K."/>
            <person name="Hayashi T."/>
        </authorList>
    </citation>
    <scope>NUCLEOTIDE SEQUENCE</scope>
    <source>
        <strain evidence="2">DSM 17168</strain>
    </source>
</reference>
<protein>
    <recommendedName>
        <fullName evidence="1">Endonuclease/exonuclease/phosphatase domain-containing protein</fullName>
    </recommendedName>
</protein>
<organism evidence="2 3">
    <name type="scientific">Methylobacterium isbiliense</name>
    <dbReference type="NCBI Taxonomy" id="315478"/>
    <lineage>
        <taxon>Bacteria</taxon>
        <taxon>Pseudomonadati</taxon>
        <taxon>Pseudomonadota</taxon>
        <taxon>Alphaproteobacteria</taxon>
        <taxon>Hyphomicrobiales</taxon>
        <taxon>Methylobacteriaceae</taxon>
        <taxon>Methylobacterium</taxon>
    </lineage>
</organism>
<dbReference type="SUPFAM" id="SSF56219">
    <property type="entry name" value="DNase I-like"/>
    <property type="match status" value="1"/>
</dbReference>
<evidence type="ECO:0000313" key="3">
    <source>
        <dbReference type="Proteomes" id="UP001055153"/>
    </source>
</evidence>
<dbReference type="Gene3D" id="3.60.10.10">
    <property type="entry name" value="Endonuclease/exonuclease/phosphatase"/>
    <property type="match status" value="1"/>
</dbReference>
<proteinExistence type="predicted"/>
<dbReference type="Pfam" id="PF03372">
    <property type="entry name" value="Exo_endo_phos"/>
    <property type="match status" value="1"/>
</dbReference>
<accession>A0ABQ4SE45</accession>
<dbReference type="PANTHER" id="PTHR14859:SF15">
    <property type="entry name" value="ENDONUCLEASE_EXONUCLEASE_PHOSPHATASE DOMAIN-CONTAINING PROTEIN"/>
    <property type="match status" value="1"/>
</dbReference>
<comment type="caution">
    <text evidence="2">The sequence shown here is derived from an EMBL/GenBank/DDBJ whole genome shotgun (WGS) entry which is preliminary data.</text>
</comment>
<dbReference type="InterPro" id="IPR005135">
    <property type="entry name" value="Endo/exonuclease/phosphatase"/>
</dbReference>